<evidence type="ECO:0000259" key="3">
    <source>
        <dbReference type="Pfam" id="PF01855"/>
    </source>
</evidence>
<dbReference type="Proteomes" id="UP000284763">
    <property type="component" value="Unassembled WGS sequence"/>
</dbReference>
<dbReference type="InterPro" id="IPR019752">
    <property type="entry name" value="Pyrv/ketoisovalerate_OxRed_cat"/>
</dbReference>
<organism evidence="4 5">
    <name type="scientific">Methanosalsum natronophilum</name>
    <dbReference type="NCBI Taxonomy" id="768733"/>
    <lineage>
        <taxon>Archaea</taxon>
        <taxon>Methanobacteriati</taxon>
        <taxon>Methanobacteriota</taxon>
        <taxon>Stenosarchaea group</taxon>
        <taxon>Methanomicrobia</taxon>
        <taxon>Methanosarcinales</taxon>
        <taxon>Methanosarcinaceae</taxon>
        <taxon>Methanosalsum</taxon>
    </lineage>
</organism>
<dbReference type="PANTHER" id="PTHR32154">
    <property type="entry name" value="PYRUVATE-FLAVODOXIN OXIDOREDUCTASE-RELATED"/>
    <property type="match status" value="1"/>
</dbReference>
<protein>
    <submittedName>
        <fullName evidence="4">2-oxoacid:acceptor oxidoreductase subunit alpha</fullName>
    </submittedName>
</protein>
<evidence type="ECO:0000313" key="4">
    <source>
        <dbReference type="EMBL" id="RQD90182.1"/>
    </source>
</evidence>
<dbReference type="CDD" id="cd07034">
    <property type="entry name" value="TPP_PYR_PFOR_IOR-alpha_like"/>
    <property type="match status" value="1"/>
</dbReference>
<evidence type="ECO:0000313" key="5">
    <source>
        <dbReference type="Proteomes" id="UP000284763"/>
    </source>
</evidence>
<dbReference type="PANTHER" id="PTHR32154:SF20">
    <property type="entry name" value="2-OXOGLUTARATE OXIDOREDUCTASE SUBUNIT KORA"/>
    <property type="match status" value="1"/>
</dbReference>
<name>A0A424Z3V9_9EURY</name>
<dbReference type="Pfam" id="PF01855">
    <property type="entry name" value="POR_N"/>
    <property type="match status" value="1"/>
</dbReference>
<dbReference type="SUPFAM" id="SSF52518">
    <property type="entry name" value="Thiamin diphosphate-binding fold (THDP-binding)"/>
    <property type="match status" value="1"/>
</dbReference>
<dbReference type="GO" id="GO:0016903">
    <property type="term" value="F:oxidoreductase activity, acting on the aldehyde or oxo group of donors"/>
    <property type="evidence" value="ECO:0007669"/>
    <property type="project" value="InterPro"/>
</dbReference>
<feature type="domain" description="Pyruvate flavodoxin/ferredoxin oxidoreductase pyrimidine binding" evidence="3">
    <location>
        <begin position="208"/>
        <end position="277"/>
    </location>
</feature>
<accession>A0A424Z3V9</accession>
<feature type="domain" description="Pyruvate/ketoisovalerate oxidoreductase catalytic" evidence="2">
    <location>
        <begin position="13"/>
        <end position="173"/>
    </location>
</feature>
<evidence type="ECO:0000256" key="1">
    <source>
        <dbReference type="ARBA" id="ARBA00023002"/>
    </source>
</evidence>
<dbReference type="GO" id="GO:0044272">
    <property type="term" value="P:sulfur compound biosynthetic process"/>
    <property type="evidence" value="ECO:0007669"/>
    <property type="project" value="UniProtKB-ARBA"/>
</dbReference>
<dbReference type="Pfam" id="PF01558">
    <property type="entry name" value="POR"/>
    <property type="match status" value="1"/>
</dbReference>
<dbReference type="InterPro" id="IPR002869">
    <property type="entry name" value="Pyrv_flavodox_OxRed_cen"/>
</dbReference>
<dbReference type="InterPro" id="IPR050722">
    <property type="entry name" value="Pyruvate:ferred/Flavod_OxRd"/>
</dbReference>
<dbReference type="AlphaFoldDB" id="A0A424Z3V9"/>
<reference evidence="4 5" key="1">
    <citation type="submission" date="2018-08" db="EMBL/GenBank/DDBJ databases">
        <title>The metabolism and importance of syntrophic acetate oxidation coupled to methane or sulfide production in haloalkaline environments.</title>
        <authorList>
            <person name="Timmers P.H.A."/>
            <person name="Vavourakis C.D."/>
            <person name="Sorokin D.Y."/>
            <person name="Sinninghe Damste J.S."/>
            <person name="Muyzer G."/>
            <person name="Stams A.J.M."/>
            <person name="Plugge C.M."/>
        </authorList>
    </citation>
    <scope>NUCLEOTIDE SEQUENCE [LARGE SCALE GENOMIC DNA]</scope>
    <source>
        <strain evidence="4">MSAO_Arc3</strain>
    </source>
</reference>
<gene>
    <name evidence="4" type="ORF">D5R95_01830</name>
</gene>
<sequence>MKQDYTFKIGGEAGQGLQTIGLVLARSLARQGMHIFTNEDYFSRVRGGHNFSQIRAASFPLWSYKDELDVLIALDKKSIEQHSNEVCSGGVIIYDSEKVKIEEEPPNSLALPLSKIGKEHGGKSVMGNTAALGAVWQLIEGDFQSLEETLQNLFAGKGEDIVNSNIKVARGGAAYARDNFQGDCRCKLMKLSSPQRLLLNGNEAASLGAMAAGCQFISAYPMTPASGVFVNMSKETNRLPLLFEQAEDEIAAIHMALGAAYTGVRSMVATSGGGLAL</sequence>
<dbReference type="SUPFAM" id="SSF53323">
    <property type="entry name" value="Pyruvate-ferredoxin oxidoreductase, PFOR, domain III"/>
    <property type="match status" value="1"/>
</dbReference>
<evidence type="ECO:0000259" key="2">
    <source>
        <dbReference type="Pfam" id="PF01558"/>
    </source>
</evidence>
<dbReference type="EMBL" id="QZAB01000124">
    <property type="protein sequence ID" value="RQD90182.1"/>
    <property type="molecule type" value="Genomic_DNA"/>
</dbReference>
<dbReference type="Gene3D" id="3.40.920.10">
    <property type="entry name" value="Pyruvate-ferredoxin oxidoreductase, PFOR, domain III"/>
    <property type="match status" value="1"/>
</dbReference>
<dbReference type="GO" id="GO:0006082">
    <property type="term" value="P:organic acid metabolic process"/>
    <property type="evidence" value="ECO:0007669"/>
    <property type="project" value="UniProtKB-ARBA"/>
</dbReference>
<proteinExistence type="predicted"/>
<dbReference type="InterPro" id="IPR029061">
    <property type="entry name" value="THDP-binding"/>
</dbReference>
<comment type="caution">
    <text evidence="4">The sequence shown here is derived from an EMBL/GenBank/DDBJ whole genome shotgun (WGS) entry which is preliminary data.</text>
</comment>
<dbReference type="Gene3D" id="3.40.50.970">
    <property type="match status" value="1"/>
</dbReference>
<keyword evidence="1" id="KW-0560">Oxidoreductase</keyword>
<dbReference type="GO" id="GO:0006979">
    <property type="term" value="P:response to oxidative stress"/>
    <property type="evidence" value="ECO:0007669"/>
    <property type="project" value="TreeGrafter"/>
</dbReference>
<dbReference type="InterPro" id="IPR002880">
    <property type="entry name" value="Pyrv_Fd/Flavodoxin_OxRdtase_N"/>
</dbReference>
<feature type="non-terminal residue" evidence="4">
    <location>
        <position position="277"/>
    </location>
</feature>